<sequence length="45" mass="5067">MEKLYIVTTEKGHTYKVLATGIDSASWKCAREIDDGDAIIHIEPF</sequence>
<evidence type="ECO:0000313" key="1">
    <source>
        <dbReference type="EMBL" id="QOV06293.1"/>
    </source>
</evidence>
<protein>
    <submittedName>
        <fullName evidence="1">Uncharacterized protein</fullName>
    </submittedName>
</protein>
<reference evidence="1 2" key="1">
    <citation type="submission" date="2020-07" db="EMBL/GenBank/DDBJ databases">
        <title>Complete genome sequence of Burkholderia gladioli phage Maja.</title>
        <authorList>
            <person name="Yu Z."/>
            <person name="Yao G.W."/>
            <person name="Guadalupe Vizoso-Pinto M."/>
            <person name="Sun L."/>
            <person name="Le T."/>
            <person name="Gonzalez C."/>
            <person name="Young R."/>
            <person name="Liu M."/>
        </authorList>
    </citation>
    <scope>NUCLEOTIDE SEQUENCE [LARGE SCALE GENOMIC DNA]</scope>
</reference>
<dbReference type="EMBL" id="MT708549">
    <property type="protein sequence ID" value="QOV06293.1"/>
    <property type="molecule type" value="Genomic_DNA"/>
</dbReference>
<accession>A0A7S6R793</accession>
<name>A0A7S6R793_9CAUD</name>
<keyword evidence="2" id="KW-1185">Reference proteome</keyword>
<dbReference type="Proteomes" id="UP000593952">
    <property type="component" value="Segment"/>
</dbReference>
<evidence type="ECO:0000313" key="2">
    <source>
        <dbReference type="Proteomes" id="UP000593952"/>
    </source>
</evidence>
<gene>
    <name evidence="1" type="ORF">CPT_Maja_073</name>
</gene>
<proteinExistence type="predicted"/>
<organism evidence="1 2">
    <name type="scientific">Burkholderia phage Maja</name>
    <dbReference type="NCBI Taxonomy" id="2767571"/>
    <lineage>
        <taxon>Viruses</taxon>
        <taxon>Duplodnaviria</taxon>
        <taxon>Heunggongvirae</taxon>
        <taxon>Uroviricota</taxon>
        <taxon>Caudoviricetes</taxon>
        <taxon>Lindbergviridae</taxon>
        <taxon>Gladiolivirus</taxon>
        <taxon>Gladiolivirus maja</taxon>
    </lineage>
</organism>